<dbReference type="InterPro" id="IPR025830">
    <property type="entry name" value="DNA_bnd_dom_ovate"/>
</dbReference>
<dbReference type="OrthoDB" id="1928390at2759"/>
<proteinExistence type="predicted"/>
<dbReference type="InterPro" id="IPR006458">
    <property type="entry name" value="Ovate_C"/>
</dbReference>
<keyword evidence="2 6" id="KW-0678">Repressor</keyword>
<comment type="caution">
    <text evidence="8">The sequence shown here is derived from an EMBL/GenBank/DDBJ whole genome shotgun (WGS) entry which is preliminary data.</text>
</comment>
<keyword evidence="5 6" id="KW-0539">Nucleus</keyword>
<evidence type="ECO:0000256" key="4">
    <source>
        <dbReference type="ARBA" id="ARBA00023163"/>
    </source>
</evidence>
<sequence>MGNNYRFKLSHMIPNAWFYKLKDMAKPRTQTSTTSTTTTTSTSQSRKNKQSFSTSTSSIKHSSKPNQPHQYYNPRKSYYFTRDLNLNTSPPNNQKLLHTNFHEPPTKSTKQRAKKRTSKTSNSPKHSYSSTPLELEFHDTDFRTDSVLLPTDESLLLFDEMVSLSNNYSSYGCRVLNDDIVIDVENNSVSRQNDKVERGYNDSFSDHVLPPIVTKPRTRFNDFLGDDAKNKNKKKTKQKSRLVADVDVQLGLMTLDPSNDSSCVKSSNVVNVYKSDVRESESIKGSLRNKIVNEENASIKEVSNSPSVGGGRRLRVRINSPRVRSRKSVSSAAAGGRRSLSDSFAIVKSSLNPQRDFRESMMEMIEKNNIRSSKDLEDLLACYLSLNSDEYHDLIIKVFKQIWFHLFYN</sequence>
<feature type="compositionally biased region" description="Polar residues" evidence="7">
    <location>
        <begin position="119"/>
        <end position="131"/>
    </location>
</feature>
<evidence type="ECO:0000256" key="2">
    <source>
        <dbReference type="ARBA" id="ARBA00022491"/>
    </source>
</evidence>
<reference evidence="9" key="1">
    <citation type="journal article" date="2020" name="Nat. Commun.">
        <title>Genome sequence of the cluster root forming white lupin.</title>
        <authorList>
            <person name="Hufnagel B."/>
            <person name="Marques A."/>
            <person name="Soriano A."/>
            <person name="Marques L."/>
            <person name="Divol F."/>
            <person name="Doumas P."/>
            <person name="Sallet E."/>
            <person name="Mancinotti D."/>
            <person name="Carrere S."/>
            <person name="Marande W."/>
            <person name="Arribat S."/>
            <person name="Keller J."/>
            <person name="Huneau C."/>
            <person name="Blein T."/>
            <person name="Aime D."/>
            <person name="Laguerre M."/>
            <person name="Taylor J."/>
            <person name="Schubert V."/>
            <person name="Nelson M."/>
            <person name="Geu-Flores F."/>
            <person name="Crespi M."/>
            <person name="Gallardo-Guerrero K."/>
            <person name="Delaux P.-M."/>
            <person name="Salse J."/>
            <person name="Berges H."/>
            <person name="Guyot R."/>
            <person name="Gouzy J."/>
            <person name="Peret B."/>
        </authorList>
    </citation>
    <scope>NUCLEOTIDE SEQUENCE [LARGE SCALE GENOMIC DNA]</scope>
    <source>
        <strain evidence="9">cv. Amiga</strain>
    </source>
</reference>
<dbReference type="NCBIfam" id="TIGR01568">
    <property type="entry name" value="A_thal_3678"/>
    <property type="match status" value="1"/>
</dbReference>
<comment type="function">
    <text evidence="6">Transcriptional repressor that regulates multiple aspects of plant growth and development.</text>
</comment>
<evidence type="ECO:0000256" key="1">
    <source>
        <dbReference type="ARBA" id="ARBA00004123"/>
    </source>
</evidence>
<organism evidence="8 9">
    <name type="scientific">Lupinus albus</name>
    <name type="common">White lupine</name>
    <name type="synonym">Lupinus termis</name>
    <dbReference type="NCBI Taxonomy" id="3870"/>
    <lineage>
        <taxon>Eukaryota</taxon>
        <taxon>Viridiplantae</taxon>
        <taxon>Streptophyta</taxon>
        <taxon>Embryophyta</taxon>
        <taxon>Tracheophyta</taxon>
        <taxon>Spermatophyta</taxon>
        <taxon>Magnoliopsida</taxon>
        <taxon>eudicotyledons</taxon>
        <taxon>Gunneridae</taxon>
        <taxon>Pentapetalae</taxon>
        <taxon>rosids</taxon>
        <taxon>fabids</taxon>
        <taxon>Fabales</taxon>
        <taxon>Fabaceae</taxon>
        <taxon>Papilionoideae</taxon>
        <taxon>50 kb inversion clade</taxon>
        <taxon>genistoids sensu lato</taxon>
        <taxon>core genistoids</taxon>
        <taxon>Genisteae</taxon>
        <taxon>Lupinus</taxon>
    </lineage>
</organism>
<evidence type="ECO:0000256" key="5">
    <source>
        <dbReference type="ARBA" id="ARBA00023242"/>
    </source>
</evidence>
<dbReference type="Pfam" id="PF04844">
    <property type="entry name" value="Ovate"/>
    <property type="match status" value="1"/>
</dbReference>
<evidence type="ECO:0000256" key="6">
    <source>
        <dbReference type="RuleBase" id="RU367028"/>
    </source>
</evidence>
<feature type="compositionally biased region" description="Basic residues" evidence="7">
    <location>
        <begin position="109"/>
        <end position="118"/>
    </location>
</feature>
<dbReference type="PROSITE" id="PS51754">
    <property type="entry name" value="OVATE"/>
    <property type="match status" value="1"/>
</dbReference>
<dbReference type="GO" id="GO:0045892">
    <property type="term" value="P:negative regulation of DNA-templated transcription"/>
    <property type="evidence" value="ECO:0007669"/>
    <property type="project" value="UniProtKB-UniRule"/>
</dbReference>
<evidence type="ECO:0000256" key="3">
    <source>
        <dbReference type="ARBA" id="ARBA00023015"/>
    </source>
</evidence>
<keyword evidence="9" id="KW-1185">Reference proteome</keyword>
<keyword evidence="3 6" id="KW-0805">Transcription regulation</keyword>
<keyword evidence="4 6" id="KW-0804">Transcription</keyword>
<feature type="region of interest" description="Disordered" evidence="7">
    <location>
        <begin position="26"/>
        <end position="131"/>
    </location>
</feature>
<dbReference type="PANTHER" id="PTHR33057:SF151">
    <property type="entry name" value="TRANSCRIPTION REPRESSOR OFP1"/>
    <property type="match status" value="1"/>
</dbReference>
<evidence type="ECO:0000313" key="8">
    <source>
        <dbReference type="EMBL" id="KAE9622291.1"/>
    </source>
</evidence>
<dbReference type="EMBL" id="WOCE01000001">
    <property type="protein sequence ID" value="KAE9622291.1"/>
    <property type="molecule type" value="Genomic_DNA"/>
</dbReference>
<dbReference type="InterPro" id="IPR038933">
    <property type="entry name" value="Ovate"/>
</dbReference>
<comment type="subcellular location">
    <subcellularLocation>
        <location evidence="1 6">Nucleus</location>
    </subcellularLocation>
</comment>
<name>A0A6A5PKM0_LUPAL</name>
<dbReference type="GO" id="GO:0005634">
    <property type="term" value="C:nucleus"/>
    <property type="evidence" value="ECO:0007669"/>
    <property type="project" value="UniProtKB-SubCell"/>
</dbReference>
<evidence type="ECO:0000313" key="9">
    <source>
        <dbReference type="Proteomes" id="UP000447434"/>
    </source>
</evidence>
<protein>
    <recommendedName>
        <fullName evidence="6">Transcription repressor</fullName>
    </recommendedName>
    <alternativeName>
        <fullName evidence="6">Ovate family protein</fullName>
    </alternativeName>
</protein>
<evidence type="ECO:0000256" key="7">
    <source>
        <dbReference type="SAM" id="MobiDB-lite"/>
    </source>
</evidence>
<dbReference type="GO" id="GO:0003677">
    <property type="term" value="F:DNA binding"/>
    <property type="evidence" value="ECO:0007669"/>
    <property type="project" value="InterPro"/>
</dbReference>
<feature type="compositionally biased region" description="Polar residues" evidence="7">
    <location>
        <begin position="84"/>
        <end position="97"/>
    </location>
</feature>
<dbReference type="Pfam" id="PF13724">
    <property type="entry name" value="DNA_binding_2"/>
    <property type="match status" value="1"/>
</dbReference>
<accession>A0A6A5PKM0</accession>
<gene>
    <name evidence="8" type="ORF">Lalb_Chr01g0023681</name>
</gene>
<feature type="compositionally biased region" description="Low complexity" evidence="7">
    <location>
        <begin position="29"/>
        <end position="60"/>
    </location>
</feature>
<dbReference type="AlphaFoldDB" id="A0A6A5PKM0"/>
<dbReference type="Proteomes" id="UP000447434">
    <property type="component" value="Chromosome 1"/>
</dbReference>
<dbReference type="PANTHER" id="PTHR33057">
    <property type="entry name" value="TRANSCRIPTION REPRESSOR OFP7-RELATED"/>
    <property type="match status" value="1"/>
</dbReference>